<reference evidence="2 3" key="1">
    <citation type="journal article" date="2016" name="Nat. Commun.">
        <title>Thousands of microbial genomes shed light on interconnected biogeochemical processes in an aquifer system.</title>
        <authorList>
            <person name="Anantharaman K."/>
            <person name="Brown C.T."/>
            <person name="Hug L.A."/>
            <person name="Sharon I."/>
            <person name="Castelle C.J."/>
            <person name="Probst A.J."/>
            <person name="Thomas B.C."/>
            <person name="Singh A."/>
            <person name="Wilkins M.J."/>
            <person name="Karaoz U."/>
            <person name="Brodie E.L."/>
            <person name="Williams K.H."/>
            <person name="Hubbard S.S."/>
            <person name="Banfield J.F."/>
        </authorList>
    </citation>
    <scope>NUCLEOTIDE SEQUENCE [LARGE SCALE GENOMIC DNA]</scope>
</reference>
<evidence type="ECO:0000256" key="1">
    <source>
        <dbReference type="SAM" id="Phobius"/>
    </source>
</evidence>
<proteinExistence type="predicted"/>
<accession>A0A1F5NRN3</accession>
<gene>
    <name evidence="2" type="ORF">A2826_01705</name>
</gene>
<dbReference type="EMBL" id="MFEI01000038">
    <property type="protein sequence ID" value="OGE80204.1"/>
    <property type="molecule type" value="Genomic_DNA"/>
</dbReference>
<feature type="transmembrane region" description="Helical" evidence="1">
    <location>
        <begin position="163"/>
        <end position="183"/>
    </location>
</feature>
<evidence type="ECO:0008006" key="4">
    <source>
        <dbReference type="Google" id="ProtNLM"/>
    </source>
</evidence>
<evidence type="ECO:0000313" key="2">
    <source>
        <dbReference type="EMBL" id="OGE80204.1"/>
    </source>
</evidence>
<keyword evidence="1" id="KW-1133">Transmembrane helix</keyword>
<name>A0A1F5NRN3_9BACT</name>
<organism evidence="2 3">
    <name type="scientific">Candidatus Doudnabacteria bacterium RIFCSPHIGHO2_01_FULL_43_23</name>
    <dbReference type="NCBI Taxonomy" id="1817822"/>
    <lineage>
        <taxon>Bacteria</taxon>
        <taxon>Candidatus Doudnaibacteriota</taxon>
    </lineage>
</organism>
<dbReference type="STRING" id="1817822.A2826_01705"/>
<keyword evidence="1" id="KW-0812">Transmembrane</keyword>
<keyword evidence="1" id="KW-0472">Membrane</keyword>
<evidence type="ECO:0000313" key="3">
    <source>
        <dbReference type="Proteomes" id="UP000177912"/>
    </source>
</evidence>
<sequence>MKKLYLNFDEEVMSALQKIKKSGEDELVLVVPKGARIFRSTTALRLIRQQAAKLRKTIKVSTADERGKVLVKRAGIILATHTEEIPFAAVAQRQKRSIEDIRVTPRQIVKSEALKIDEDDAIKSRNKLTEPEEELSDLIGPGSSDSEIKIPKVIKVPLSSYRYTFISVFLILVAVLVIIFYILPSATVVVTARSEPLARDLEILVDSQTTVPDIQNLLVPGQRIEEERDYSGEYPATGSKKVGKPASGFVTIYNFSNNNLILRAATTRLEVEGKVYRLLQDVTRLAPTGKTPSGDIDPNTLVNPVPVSADDPGSDFNAPAGTRFEIINEVFGHQPEILYAQNANPVSGGNDDEVAIVSEQDIENARASTTVAVLALLEKQLSDKLGEEISLPPTAATVEVLDESISHKAGAEVSRFSLSQKLLIKALIYNKSDVKEIMKERIVRLLPENKTLVSSDEVIEAEFVSLDLSAGAGTLHAHYESSIIYKINEDFLKRSLKGKSITEAKEILLARPEIDQVDVLLSPFWVRKIPRFESKLTFNTSQ</sequence>
<protein>
    <recommendedName>
        <fullName evidence="4">Baseplate protein J-like domain-containing protein</fullName>
    </recommendedName>
</protein>
<dbReference type="Proteomes" id="UP000177912">
    <property type="component" value="Unassembled WGS sequence"/>
</dbReference>
<comment type="caution">
    <text evidence="2">The sequence shown here is derived from an EMBL/GenBank/DDBJ whole genome shotgun (WGS) entry which is preliminary data.</text>
</comment>
<dbReference type="AlphaFoldDB" id="A0A1F5NRN3"/>